<dbReference type="Proteomes" id="UP000193498">
    <property type="component" value="Unassembled WGS sequence"/>
</dbReference>
<keyword evidence="1" id="KW-0472">Membrane</keyword>
<keyword evidence="1" id="KW-1133">Transmembrane helix</keyword>
<dbReference type="Gene3D" id="2.60.40.1820">
    <property type="match status" value="1"/>
</dbReference>
<keyword evidence="1" id="KW-0812">Transmembrane</keyword>
<evidence type="ECO:0000313" key="3">
    <source>
        <dbReference type="Proteomes" id="UP000193498"/>
    </source>
</evidence>
<sequence length="285" mass="31722">MSHFEPNRKGFQTLSEGDYEQQYQSYHIDPSSNHNDDYYAPQQPYTLTPPSGKTRKRCCCCCCRSRTSKIVCGMITVLILIAIGIAAFFCWPRGMPKVEFLDPTFPTIAKTEKQLTEWLENPTSLNDLKIDIDTDLHFQVTNPNYISIKMKNITVVGDYKTPNGVAIQVGQGALAHSVSFRARGPTNFTLPFHLSFGAASSESREALVGLLQDCGFTKSASEEKIPLEYKAKLDITLISWTGFKPTISNTVKVACPIKPSTFGNIDEIRMILEGLINSESDGFTL</sequence>
<reference evidence="2 3" key="1">
    <citation type="submission" date="2016-07" db="EMBL/GenBank/DDBJ databases">
        <title>Pervasive Adenine N6-methylation of Active Genes in Fungi.</title>
        <authorList>
            <consortium name="DOE Joint Genome Institute"/>
            <person name="Mondo S.J."/>
            <person name="Dannebaum R.O."/>
            <person name="Kuo R.C."/>
            <person name="Labutti K."/>
            <person name="Haridas S."/>
            <person name="Kuo A."/>
            <person name="Salamov A."/>
            <person name="Ahrendt S.R."/>
            <person name="Lipzen A."/>
            <person name="Sullivan W."/>
            <person name="Andreopoulos W.B."/>
            <person name="Clum A."/>
            <person name="Lindquist E."/>
            <person name="Daum C."/>
            <person name="Ramamoorthy G.K."/>
            <person name="Gryganskyi A."/>
            <person name="Culley D."/>
            <person name="Magnuson J.K."/>
            <person name="James T.Y."/>
            <person name="O'Malley M.A."/>
            <person name="Stajich J.E."/>
            <person name="Spatafora J.W."/>
            <person name="Visel A."/>
            <person name="Grigoriev I.V."/>
        </authorList>
    </citation>
    <scope>NUCLEOTIDE SEQUENCE [LARGE SCALE GENOMIC DNA]</scope>
    <source>
        <strain evidence="2 3">CBS 931.73</strain>
    </source>
</reference>
<accession>A0A1Y1XXZ6</accession>
<dbReference type="EMBL" id="MCFE01000376">
    <property type="protein sequence ID" value="ORX90525.1"/>
    <property type="molecule type" value="Genomic_DNA"/>
</dbReference>
<dbReference type="OrthoDB" id="20273at2759"/>
<dbReference type="InParanoid" id="A0A1Y1XXZ6"/>
<feature type="transmembrane region" description="Helical" evidence="1">
    <location>
        <begin position="68"/>
        <end position="91"/>
    </location>
</feature>
<gene>
    <name evidence="2" type="ORF">K493DRAFT_317906</name>
</gene>
<dbReference type="AlphaFoldDB" id="A0A1Y1XXZ6"/>
<dbReference type="STRING" id="1314790.A0A1Y1XXZ6"/>
<organism evidence="2 3">
    <name type="scientific">Basidiobolus meristosporus CBS 931.73</name>
    <dbReference type="NCBI Taxonomy" id="1314790"/>
    <lineage>
        <taxon>Eukaryota</taxon>
        <taxon>Fungi</taxon>
        <taxon>Fungi incertae sedis</taxon>
        <taxon>Zoopagomycota</taxon>
        <taxon>Entomophthoromycotina</taxon>
        <taxon>Basidiobolomycetes</taxon>
        <taxon>Basidiobolales</taxon>
        <taxon>Basidiobolaceae</taxon>
        <taxon>Basidiobolus</taxon>
    </lineage>
</organism>
<name>A0A1Y1XXZ6_9FUNG</name>
<proteinExistence type="predicted"/>
<keyword evidence="3" id="KW-1185">Reference proteome</keyword>
<evidence type="ECO:0000256" key="1">
    <source>
        <dbReference type="SAM" id="Phobius"/>
    </source>
</evidence>
<protein>
    <recommendedName>
        <fullName evidence="4">Late embryogenesis abundant protein LEA-2 subgroup domain-containing protein</fullName>
    </recommendedName>
</protein>
<evidence type="ECO:0008006" key="4">
    <source>
        <dbReference type="Google" id="ProtNLM"/>
    </source>
</evidence>
<comment type="caution">
    <text evidence="2">The sequence shown here is derived from an EMBL/GenBank/DDBJ whole genome shotgun (WGS) entry which is preliminary data.</text>
</comment>
<evidence type="ECO:0000313" key="2">
    <source>
        <dbReference type="EMBL" id="ORX90525.1"/>
    </source>
</evidence>